<dbReference type="Proteomes" id="UP001497623">
    <property type="component" value="Unassembled WGS sequence"/>
</dbReference>
<gene>
    <name evidence="2" type="ORF">MNOR_LOCUS33865</name>
</gene>
<feature type="chain" id="PRO_5043315390" evidence="1">
    <location>
        <begin position="23"/>
        <end position="164"/>
    </location>
</feature>
<organism evidence="2 3">
    <name type="scientific">Meganyctiphanes norvegica</name>
    <name type="common">Northern krill</name>
    <name type="synonym">Thysanopoda norvegica</name>
    <dbReference type="NCBI Taxonomy" id="48144"/>
    <lineage>
        <taxon>Eukaryota</taxon>
        <taxon>Metazoa</taxon>
        <taxon>Ecdysozoa</taxon>
        <taxon>Arthropoda</taxon>
        <taxon>Crustacea</taxon>
        <taxon>Multicrustacea</taxon>
        <taxon>Malacostraca</taxon>
        <taxon>Eumalacostraca</taxon>
        <taxon>Eucarida</taxon>
        <taxon>Euphausiacea</taxon>
        <taxon>Euphausiidae</taxon>
        <taxon>Meganyctiphanes</taxon>
    </lineage>
</organism>
<sequence>MALAMFNLVLMGVVLLFAEAQAAQTHASQAAAGSLGAQSPQDLARGRFLNFLTQSAAAGTAAAPGATTSTFGVPAPVFSQQQLAAAVPATAGVSGSATAGAAALPPVAPHLLPIYQQTLAFSGQNPVFGRAATDLIAHYQQQAATAAAAAPAINPAAAPIGVGL</sequence>
<evidence type="ECO:0000256" key="1">
    <source>
        <dbReference type="SAM" id="SignalP"/>
    </source>
</evidence>
<comment type="caution">
    <text evidence="2">The sequence shown here is derived from an EMBL/GenBank/DDBJ whole genome shotgun (WGS) entry which is preliminary data.</text>
</comment>
<evidence type="ECO:0000313" key="2">
    <source>
        <dbReference type="EMBL" id="CAL4169379.1"/>
    </source>
</evidence>
<name>A0AAV2SCA2_MEGNR</name>
<proteinExistence type="predicted"/>
<keyword evidence="1" id="KW-0732">Signal</keyword>
<dbReference type="AlphaFoldDB" id="A0AAV2SCA2"/>
<evidence type="ECO:0000313" key="3">
    <source>
        <dbReference type="Proteomes" id="UP001497623"/>
    </source>
</evidence>
<dbReference type="EMBL" id="CAXKWB010050105">
    <property type="protein sequence ID" value="CAL4169379.1"/>
    <property type="molecule type" value="Genomic_DNA"/>
</dbReference>
<reference evidence="2 3" key="1">
    <citation type="submission" date="2024-05" db="EMBL/GenBank/DDBJ databases">
        <authorList>
            <person name="Wallberg A."/>
        </authorList>
    </citation>
    <scope>NUCLEOTIDE SEQUENCE [LARGE SCALE GENOMIC DNA]</scope>
</reference>
<keyword evidence="3" id="KW-1185">Reference proteome</keyword>
<protein>
    <submittedName>
        <fullName evidence="2">Uncharacterized protein</fullName>
    </submittedName>
</protein>
<feature type="signal peptide" evidence="1">
    <location>
        <begin position="1"/>
        <end position="22"/>
    </location>
</feature>
<accession>A0AAV2SCA2</accession>